<feature type="compositionally biased region" description="Basic and acidic residues" evidence="1">
    <location>
        <begin position="110"/>
        <end position="125"/>
    </location>
</feature>
<proteinExistence type="predicted"/>
<evidence type="ECO:0000313" key="3">
    <source>
        <dbReference type="Proteomes" id="UP001165160"/>
    </source>
</evidence>
<dbReference type="EMBL" id="BRXX01000146">
    <property type="protein sequence ID" value="GMH93844.1"/>
    <property type="molecule type" value="Genomic_DNA"/>
</dbReference>
<evidence type="ECO:0000256" key="1">
    <source>
        <dbReference type="SAM" id="MobiDB-lite"/>
    </source>
</evidence>
<feature type="region of interest" description="Disordered" evidence="1">
    <location>
        <begin position="15"/>
        <end position="45"/>
    </location>
</feature>
<organism evidence="2 3">
    <name type="scientific">Triparma verrucosa</name>
    <dbReference type="NCBI Taxonomy" id="1606542"/>
    <lineage>
        <taxon>Eukaryota</taxon>
        <taxon>Sar</taxon>
        <taxon>Stramenopiles</taxon>
        <taxon>Ochrophyta</taxon>
        <taxon>Bolidophyceae</taxon>
        <taxon>Parmales</taxon>
        <taxon>Triparmaceae</taxon>
        <taxon>Triparma</taxon>
    </lineage>
</organism>
<gene>
    <name evidence="2" type="ORF">TrVE_jg1887</name>
</gene>
<reference evidence="3" key="1">
    <citation type="journal article" date="2023" name="Commun. Biol.">
        <title>Genome analysis of Parmales, the sister group of diatoms, reveals the evolutionary specialization of diatoms from phago-mixotrophs to photoautotrophs.</title>
        <authorList>
            <person name="Ban H."/>
            <person name="Sato S."/>
            <person name="Yoshikawa S."/>
            <person name="Yamada K."/>
            <person name="Nakamura Y."/>
            <person name="Ichinomiya M."/>
            <person name="Sato N."/>
            <person name="Blanc-Mathieu R."/>
            <person name="Endo H."/>
            <person name="Kuwata A."/>
            <person name="Ogata H."/>
        </authorList>
    </citation>
    <scope>NUCLEOTIDE SEQUENCE [LARGE SCALE GENOMIC DNA]</scope>
    <source>
        <strain evidence="3">NIES 3699</strain>
    </source>
</reference>
<feature type="region of interest" description="Disordered" evidence="1">
    <location>
        <begin position="109"/>
        <end position="130"/>
    </location>
</feature>
<comment type="caution">
    <text evidence="2">The sequence shown here is derived from an EMBL/GenBank/DDBJ whole genome shotgun (WGS) entry which is preliminary data.</text>
</comment>
<dbReference type="Proteomes" id="UP001165160">
    <property type="component" value="Unassembled WGS sequence"/>
</dbReference>
<accession>A0A9W7EV66</accession>
<sequence>MAASSGTGQIVLTFSSEEFTVSPPAKHRAPREGNAPPFPDQTVSATLNFQSGQGSLPSVFIPKKSWGRAVKKAASGLLSSGTIASGSQSGNAVTCVDGRCFWEQTSKAGEVGEGKAKGEDNKGSEGRCGTSSFEGRIHDIGVLNPEGSTKQTKKTMSIFANRARKTASKITGRLMKSAQFHVNAMFENLQKRKMLTSRPNGGVYSATKAFKQLDIGSVFPPVSLHDLDSNEFSSVFDICSGYQLAVLEFYVSKTRSAEPVIAIDP</sequence>
<keyword evidence="3" id="KW-1185">Reference proteome</keyword>
<name>A0A9W7EV66_9STRA</name>
<dbReference type="AlphaFoldDB" id="A0A9W7EV66"/>
<protein>
    <submittedName>
        <fullName evidence="2">Uncharacterized protein</fullName>
    </submittedName>
</protein>
<evidence type="ECO:0000313" key="2">
    <source>
        <dbReference type="EMBL" id="GMH93844.1"/>
    </source>
</evidence>